<dbReference type="GO" id="GO:0005737">
    <property type="term" value="C:cytoplasm"/>
    <property type="evidence" value="ECO:0007669"/>
    <property type="project" value="UniProtKB-SubCell"/>
</dbReference>
<dbReference type="GO" id="GO:0042256">
    <property type="term" value="P:cytosolic ribosome assembly"/>
    <property type="evidence" value="ECO:0007669"/>
    <property type="project" value="UniProtKB-UniRule"/>
</dbReference>
<dbReference type="PANTHER" id="PTHR21043:SF0">
    <property type="entry name" value="MITOCHONDRIAL ASSEMBLY OF RIBOSOMAL LARGE SUBUNIT PROTEIN 1"/>
    <property type="match status" value="1"/>
</dbReference>
<dbReference type="PANTHER" id="PTHR21043">
    <property type="entry name" value="IOJAP SUPERFAMILY ORTHOLOG"/>
    <property type="match status" value="1"/>
</dbReference>
<sequence length="132" mass="14621">MIKTSAPTPPPPVDVLLKTVIDAVENLKAQDVVELDVRGKSSVCDYMVVVSGTSTRHVKSIADEVVKFAKQLDYQPLGVEGEQEAEWVLVDLGDVVVHVMLPRVREFYALERLWTVGDEPPRYGETDAEDAL</sequence>
<comment type="function">
    <text evidence="4">Functions as a ribosomal silencing factor. Interacts with ribosomal protein uL14 (rplN), blocking formation of intersubunit bridge B8. Prevents association of the 30S and 50S ribosomal subunits and the formation of functional ribosomes, thus repressing translation.</text>
</comment>
<keyword evidence="4" id="KW-0810">Translation regulation</keyword>
<dbReference type="EMBL" id="FTLW01000001">
    <property type="protein sequence ID" value="SIP98145.1"/>
    <property type="molecule type" value="Genomic_DNA"/>
</dbReference>
<proteinExistence type="inferred from homology"/>
<dbReference type="SUPFAM" id="SSF81301">
    <property type="entry name" value="Nucleotidyltransferase"/>
    <property type="match status" value="1"/>
</dbReference>
<evidence type="ECO:0000313" key="5">
    <source>
        <dbReference type="EMBL" id="SIP98145.1"/>
    </source>
</evidence>
<dbReference type="GO" id="GO:0043023">
    <property type="term" value="F:ribosomal large subunit binding"/>
    <property type="evidence" value="ECO:0007669"/>
    <property type="project" value="TreeGrafter"/>
</dbReference>
<dbReference type="GO" id="GO:0017148">
    <property type="term" value="P:negative regulation of translation"/>
    <property type="evidence" value="ECO:0007669"/>
    <property type="project" value="UniProtKB-UniRule"/>
</dbReference>
<keyword evidence="6" id="KW-1185">Reference proteome</keyword>
<dbReference type="GO" id="GO:0090071">
    <property type="term" value="P:negative regulation of ribosome biogenesis"/>
    <property type="evidence" value="ECO:0007669"/>
    <property type="project" value="UniProtKB-UniRule"/>
</dbReference>
<comment type="subcellular location">
    <subcellularLocation>
        <location evidence="4">Cytoplasm</location>
    </subcellularLocation>
</comment>
<dbReference type="Gene3D" id="3.30.460.10">
    <property type="entry name" value="Beta Polymerase, domain 2"/>
    <property type="match status" value="1"/>
</dbReference>
<comment type="subunit">
    <text evidence="4">Interacts with ribosomal protein uL14 (rplN).</text>
</comment>
<evidence type="ECO:0000256" key="3">
    <source>
        <dbReference type="ARBA" id="ARBA00022491"/>
    </source>
</evidence>
<keyword evidence="3 4" id="KW-0678">Repressor</keyword>
<evidence type="ECO:0000256" key="1">
    <source>
        <dbReference type="ARBA" id="ARBA00010574"/>
    </source>
</evidence>
<dbReference type="InterPro" id="IPR004394">
    <property type="entry name" value="Iojap/RsfS/C7orf30"/>
</dbReference>
<dbReference type="HAMAP" id="MF_01477">
    <property type="entry name" value="Iojap_RsfS"/>
    <property type="match status" value="1"/>
</dbReference>
<keyword evidence="2 4" id="KW-0963">Cytoplasm</keyword>
<evidence type="ECO:0000313" key="6">
    <source>
        <dbReference type="Proteomes" id="UP000241788"/>
    </source>
</evidence>
<dbReference type="InterPro" id="IPR043519">
    <property type="entry name" value="NT_sf"/>
</dbReference>
<accession>A0A1N6P1B0</accession>
<evidence type="ECO:0000256" key="2">
    <source>
        <dbReference type="ARBA" id="ARBA00022490"/>
    </source>
</evidence>
<protein>
    <recommendedName>
        <fullName evidence="4">Ribosomal silencing factor RsfS</fullName>
    </recommendedName>
</protein>
<dbReference type="STRING" id="1604334.SAMN05421546_0453"/>
<comment type="similarity">
    <text evidence="1 4">Belongs to the Iojap/RsfS family.</text>
</comment>
<gene>
    <name evidence="4" type="primary">rsfS</name>
    <name evidence="5" type="ORF">SAMN05421546_0453</name>
</gene>
<dbReference type="Proteomes" id="UP000241788">
    <property type="component" value="Unassembled WGS sequence"/>
</dbReference>
<dbReference type="NCBIfam" id="TIGR00090">
    <property type="entry name" value="rsfS_iojap_ybeB"/>
    <property type="match status" value="1"/>
</dbReference>
<name>A0A1N6P1B0_9GAMM</name>
<dbReference type="Pfam" id="PF02410">
    <property type="entry name" value="RsfS"/>
    <property type="match status" value="1"/>
</dbReference>
<organism evidence="5 6">
    <name type="scientific">Solilutibacter tolerans</name>
    <dbReference type="NCBI Taxonomy" id="1604334"/>
    <lineage>
        <taxon>Bacteria</taxon>
        <taxon>Pseudomonadati</taxon>
        <taxon>Pseudomonadota</taxon>
        <taxon>Gammaproteobacteria</taxon>
        <taxon>Lysobacterales</taxon>
        <taxon>Lysobacteraceae</taxon>
        <taxon>Solilutibacter</taxon>
    </lineage>
</organism>
<evidence type="ECO:0000256" key="4">
    <source>
        <dbReference type="HAMAP-Rule" id="MF_01477"/>
    </source>
</evidence>
<dbReference type="FunFam" id="3.30.460.10:FF:000004">
    <property type="entry name" value="Ribosomal silencing factor RsfS"/>
    <property type="match status" value="1"/>
</dbReference>
<dbReference type="AlphaFoldDB" id="A0A1N6P1B0"/>
<reference evidence="6" key="1">
    <citation type="submission" date="2017-01" db="EMBL/GenBank/DDBJ databases">
        <authorList>
            <person name="Varghese N."/>
            <person name="Submissions S."/>
        </authorList>
    </citation>
    <scope>NUCLEOTIDE SEQUENCE [LARGE SCALE GENOMIC DNA]</scope>
    <source>
        <strain evidence="6">UM1</strain>
    </source>
</reference>